<dbReference type="GO" id="GO:1905168">
    <property type="term" value="P:positive regulation of double-strand break repair via homologous recombination"/>
    <property type="evidence" value="ECO:0007669"/>
    <property type="project" value="TreeGrafter"/>
</dbReference>
<keyword evidence="2" id="KW-1185">Reference proteome</keyword>
<dbReference type="PANTHER" id="PTHR28450:SF1">
    <property type="entry name" value="FANCONI ANEMIA GROUP B PROTEIN"/>
    <property type="match status" value="1"/>
</dbReference>
<dbReference type="GO" id="GO:0043240">
    <property type="term" value="C:Fanconi anaemia nuclear complex"/>
    <property type="evidence" value="ECO:0007669"/>
    <property type="project" value="InterPro"/>
</dbReference>
<dbReference type="GO" id="GO:1990414">
    <property type="term" value="P:replication-born double-strand break repair via sister chromatid exchange"/>
    <property type="evidence" value="ECO:0007669"/>
    <property type="project" value="TreeGrafter"/>
</dbReference>
<dbReference type="AlphaFoldDB" id="A0AAD5B7F9"/>
<protein>
    <submittedName>
        <fullName evidence="1">Fanconi anemia group B protein</fullName>
    </submittedName>
</protein>
<dbReference type="InterPro" id="IPR033333">
    <property type="entry name" value="FANCB"/>
</dbReference>
<dbReference type="Proteomes" id="UP001205998">
    <property type="component" value="Unassembled WGS sequence"/>
</dbReference>
<organism evidence="1 2">
    <name type="scientific">Silurus asotus</name>
    <name type="common">Amur catfish</name>
    <name type="synonym">Parasilurus asotus</name>
    <dbReference type="NCBI Taxonomy" id="30991"/>
    <lineage>
        <taxon>Eukaryota</taxon>
        <taxon>Metazoa</taxon>
        <taxon>Chordata</taxon>
        <taxon>Craniata</taxon>
        <taxon>Vertebrata</taxon>
        <taxon>Euteleostomi</taxon>
        <taxon>Actinopterygii</taxon>
        <taxon>Neopterygii</taxon>
        <taxon>Teleostei</taxon>
        <taxon>Ostariophysi</taxon>
        <taxon>Siluriformes</taxon>
        <taxon>Siluridae</taxon>
        <taxon>Silurus</taxon>
    </lineage>
</organism>
<name>A0AAD5B7F9_SILAS</name>
<dbReference type="GO" id="GO:0036297">
    <property type="term" value="P:interstrand cross-link repair"/>
    <property type="evidence" value="ECO:0007669"/>
    <property type="project" value="InterPro"/>
</dbReference>
<dbReference type="GO" id="GO:2000042">
    <property type="term" value="P:negative regulation of double-strand break repair via homologous recombination"/>
    <property type="evidence" value="ECO:0007669"/>
    <property type="project" value="TreeGrafter"/>
</dbReference>
<reference evidence="1" key="1">
    <citation type="submission" date="2018-07" db="EMBL/GenBank/DDBJ databases">
        <title>Comparative genomics of catfishes provides insights into carnivory and benthic adaptation.</title>
        <authorList>
            <person name="Zhang Y."/>
            <person name="Wang D."/>
            <person name="Peng Z."/>
            <person name="Zheng S."/>
            <person name="Shao F."/>
            <person name="Tao W."/>
        </authorList>
    </citation>
    <scope>NUCLEOTIDE SEQUENCE</scope>
    <source>
        <strain evidence="1">Chongqing</strain>
    </source>
</reference>
<sequence>MASDQLIHMVPLHGDLFSFQCKQTHSKGSEITFCRMAFNRDSGIFLNDDDEVTPLYKNASRSASIVCCASVVNIKMRQKVPCVLLKHHRKGPSGFKYMLYSLSSRTTVKLDVEFSLPYEMIDDVSVLRGPTIVWRHEDAVFYTSAETGSVKEVPIHLTVNFLGEIPLPRRTLAILGLQKTTDDEEMENETEDKMVLYFIEDGRTFSADCLLPSAYNSVVRCVLVLSAEELAGLLRSTVVAATCRKQLVLFENGLPEEVCLLPYEEPQSIQAVHVGSGCLLVIIFQCGNVCAVWRDTFKVAACWTDVRLVFVDDFVGSGSEQMLLLFNNSADGILEKFLLTDLCGVCYSHGREEGGGVSRCETAEENITLTIQALESRLQEGLVSLLDEQSEEDECTPLMKMFETNVDNSHLEVERVWHRVVGQRLVFGALLAPSNQMKKSDHLIAAVIATPPMVQSVNKIICYPEPLTSGPPSAKRSRAPPAPAVLMVTDLSPLLNFNPIKCSVLLCSSTTDDEGNTSQHCKLVCLDLKGALEGKLQPCLLEDSSVDSDESREDLLSLMVAFESWRFHIVSTDHSVVNVLGFLEERFKAKRIKISPQYLLSRSTQLSGAVLFCWSSCSSFDGMLDVYCSDHLCVLRVLDALCNLLPVSHCVKLLRNGQGRNRSPALIMAHEICAIKEGVNDLIGGGAEELSNDFNVHFSREQWLKEKSGQLRPLVEEKLYRGMVERAIGLQMASDVAMLVEAELNDDGL</sequence>
<gene>
    <name evidence="1" type="ORF">C0J50_3104</name>
</gene>
<comment type="caution">
    <text evidence="1">The sequence shown here is derived from an EMBL/GenBank/DDBJ whole genome shotgun (WGS) entry which is preliminary data.</text>
</comment>
<dbReference type="PANTHER" id="PTHR28450">
    <property type="entry name" value="FANCONI ANEMIA GROUP B PROTEIN"/>
    <property type="match status" value="1"/>
</dbReference>
<evidence type="ECO:0000313" key="1">
    <source>
        <dbReference type="EMBL" id="KAI5628614.1"/>
    </source>
</evidence>
<dbReference type="EMBL" id="MU545793">
    <property type="protein sequence ID" value="KAI5628614.1"/>
    <property type="molecule type" value="Genomic_DNA"/>
</dbReference>
<evidence type="ECO:0000313" key="2">
    <source>
        <dbReference type="Proteomes" id="UP001205998"/>
    </source>
</evidence>
<proteinExistence type="predicted"/>
<accession>A0AAD5B7F9</accession>